<reference evidence="6 7" key="1">
    <citation type="submission" date="2011-10" db="EMBL/GenBank/DDBJ databases">
        <authorList>
            <person name="Genoscope - CEA"/>
        </authorList>
    </citation>
    <scope>NUCLEOTIDE SEQUENCE [LARGE SCALE GENOMIC DNA]</scope>
    <source>
        <strain evidence="6 7">RCC 1105</strain>
    </source>
</reference>
<feature type="region of interest" description="Disordered" evidence="2">
    <location>
        <begin position="1460"/>
        <end position="1482"/>
    </location>
</feature>
<dbReference type="KEGG" id="bpg:Bathy04g03040"/>
<evidence type="ECO:0000256" key="1">
    <source>
        <dbReference type="ARBA" id="ARBA00022837"/>
    </source>
</evidence>
<feature type="domain" description="EF-hand" evidence="4">
    <location>
        <begin position="1220"/>
        <end position="1255"/>
    </location>
</feature>
<keyword evidence="1" id="KW-0106">Calcium</keyword>
<dbReference type="GeneID" id="19016330"/>
<feature type="transmembrane region" description="Helical" evidence="3">
    <location>
        <begin position="164"/>
        <end position="184"/>
    </location>
</feature>
<dbReference type="InterPro" id="IPR018247">
    <property type="entry name" value="EF_Hand_1_Ca_BS"/>
</dbReference>
<protein>
    <submittedName>
        <fullName evidence="6">Uncharacterized protein</fullName>
    </submittedName>
</protein>
<evidence type="ECO:0000259" key="4">
    <source>
        <dbReference type="PROSITE" id="PS50222"/>
    </source>
</evidence>
<dbReference type="OrthoDB" id="533167at2759"/>
<dbReference type="eggNOG" id="ENOG502R831">
    <property type="taxonomic scope" value="Eukaryota"/>
</dbReference>
<dbReference type="STRING" id="41875.K8EV56"/>
<dbReference type="SUPFAM" id="SSF56235">
    <property type="entry name" value="N-terminal nucleophile aminohydrolases (Ntn hydrolases)"/>
    <property type="match status" value="1"/>
</dbReference>
<dbReference type="SMART" id="SM00054">
    <property type="entry name" value="EFh"/>
    <property type="match status" value="2"/>
</dbReference>
<dbReference type="PROSITE" id="PS50222">
    <property type="entry name" value="EF_HAND_2"/>
    <property type="match status" value="2"/>
</dbReference>
<name>K8EV56_9CHLO</name>
<keyword evidence="3" id="KW-0812">Transmembrane</keyword>
<dbReference type="InterPro" id="IPR002048">
    <property type="entry name" value="EF_hand_dom"/>
</dbReference>
<dbReference type="PROSITE" id="PS51278">
    <property type="entry name" value="GATASE_TYPE_2"/>
    <property type="match status" value="1"/>
</dbReference>
<keyword evidence="3" id="KW-0472">Membrane</keyword>
<keyword evidence="7" id="KW-1185">Reference proteome</keyword>
<feature type="compositionally biased region" description="Polar residues" evidence="2">
    <location>
        <begin position="1460"/>
        <end position="1470"/>
    </location>
</feature>
<dbReference type="EMBL" id="FO082275">
    <property type="protein sequence ID" value="CCO16345.1"/>
    <property type="molecule type" value="Genomic_DNA"/>
</dbReference>
<feature type="transmembrane region" description="Helical" evidence="3">
    <location>
        <begin position="975"/>
        <end position="1006"/>
    </location>
</feature>
<dbReference type="Gene3D" id="3.60.20.10">
    <property type="entry name" value="Glutamine Phosphoribosylpyrophosphate, subunit 1, domain 1"/>
    <property type="match status" value="1"/>
</dbReference>
<keyword evidence="3" id="KW-1133">Transmembrane helix</keyword>
<dbReference type="Pfam" id="PF13499">
    <property type="entry name" value="EF-hand_7"/>
    <property type="match status" value="1"/>
</dbReference>
<dbReference type="InterPro" id="IPR011992">
    <property type="entry name" value="EF-hand-dom_pair"/>
</dbReference>
<dbReference type="Gene3D" id="1.10.238.10">
    <property type="entry name" value="EF-hand"/>
    <property type="match status" value="1"/>
</dbReference>
<proteinExistence type="predicted"/>
<organism evidence="6 7">
    <name type="scientific">Bathycoccus prasinos</name>
    <dbReference type="NCBI Taxonomy" id="41875"/>
    <lineage>
        <taxon>Eukaryota</taxon>
        <taxon>Viridiplantae</taxon>
        <taxon>Chlorophyta</taxon>
        <taxon>Mamiellophyceae</taxon>
        <taxon>Mamiellales</taxon>
        <taxon>Bathycoccaceae</taxon>
        <taxon>Bathycoccus</taxon>
    </lineage>
</organism>
<feature type="domain" description="Glutamine amidotransferase type-2" evidence="5">
    <location>
        <begin position="172"/>
        <end position="449"/>
    </location>
</feature>
<evidence type="ECO:0000256" key="3">
    <source>
        <dbReference type="SAM" id="Phobius"/>
    </source>
</evidence>
<evidence type="ECO:0000256" key="2">
    <source>
        <dbReference type="SAM" id="MobiDB-lite"/>
    </source>
</evidence>
<dbReference type="InterPro" id="IPR029055">
    <property type="entry name" value="Ntn_hydrolases_N"/>
</dbReference>
<evidence type="ECO:0000259" key="5">
    <source>
        <dbReference type="PROSITE" id="PS51278"/>
    </source>
</evidence>
<feature type="transmembrane region" description="Helical" evidence="3">
    <location>
        <begin position="97"/>
        <end position="118"/>
    </location>
</feature>
<feature type="transmembrane region" description="Helical" evidence="3">
    <location>
        <begin position="1012"/>
        <end position="1029"/>
    </location>
</feature>
<sequence length="1499" mass="166633">MTSKSLNGSFPLSSAIFWYVLAGSFHELAHVGSMMMSMMMNKDGAFFSFPNSVKALKSFSSLALKSALGRSADLRQLFPNDEKDDDGFLLFFERSVAISRAVAVFASAILFLWSLVALREKQNTNENRRAKTFAFAATLFDAICSDVLFSHVGSFREIRKMSSSYSSSVVYCGNFGIVLLNAAWCSQNGERAYDLLEKMVNVTMMRGAQSGGIVTFEEEKGEGNMRGVRSRVVNMKRTDLSKLLRSKTERESKGKMKLAEKKAQTRIFCGHTRFATTSKATFDGTHPHQWSPKQDLLVYGLKQTKSGSTRVSVENFITHNGDFDAFQVNRKWNDQGSMNLWLESVLKFKPPSVVDSASIAGVVDLIRAQGCFALAARFSACFMLKTSDVFPDAPMPTLAQFEDIGKHFEKVLDETLIASNGQSTVQEIGFSLAMREKLTKEIIEEFEKGMNKDALKCLDNYLDEEMGAPSREFVRFTVNAFFDNDSLFTMKYFLTHAKGSFGLMVTCSLDAHRQLCVAARGQTISVAFYPKKGLICYGSEQAAVKAGLSVETPNGDILASVHGGEYGDDNAAIRLDLDDLNGEICLLDWGADRIPAVSYPNSHLEQYPLMGGSVNAILAKEGEMRVEEPMTALRKQKSTENIAPSSPRRGKGVSVDKKLFHRMTRLEGNELIKMLPKESDDPVLTDIADIPRILKNIQDDWRNKPQGSMSLNRLTAWNLARCLKKRLARRVNRTIKSEGSIDVVVTGCEVSLWLAEQFASDLQTAFPRLRVKAISSNKILGLWGQDLPVPSVGFTNSKKTDDFTDAIVIIVSHSGGTFAPLATSNLLVSSTNSIFVVASEWDTQIGKQLRAMKSEGEFDSRIFTTDVGVRPAEPCSISVAATQQLLTQIFLHMSLVILDNADFRKYTNAYVTKHDLSELEKCNQMNIAALEEIVGYSASPKKEKLKSAKEDELRKQGDDWADHVLEGVKGWIMSFVYIVGTVTAGYPLITGVAVLCGLATTWAFYITRFFDALIYAFLPQISITIIRLIQGRNLLHRMTARTIVIGDIPWVSQCADAFLSKIFACSYSAAGITVLSGNTNDHLVHRHTHRVVRGALLIVGRPDGRLSGLTSAEATTSLSLSQASSIQSIGGTCESITIGHSPYKLPLSKNAIFLSRHRPKYLCEKYYEERTENNLDGKSAGALLGIYSSYHEEHTELSVHKLNNRNAVALLTNACKYAEEQRAHILTVFKELDTNQDGRLSLSEFTSAYKKLDTLAAAAGEEHIALTDAQIAKLFRSGDRDTNGTLDFDEFSEIINLPEILMLKILEADPRNAEGLLMVEPSHEEYFGQVLRKSAPPQIKPYTLMESQEFSMKLYEARIASLQRFVAMTVLFHQTGTRVQRFWRKVSFGYLGYRTDRTHSIMRIATTASPVSGAEVRDRRHFIALVTAFNSAVSTIRRVHYEFVEGVNLNRKRVLRRNNDFSNSTHNSAGESEGEDLSYRGRGGKSAFQELLLRRAGSV</sequence>
<dbReference type="CDD" id="cd00051">
    <property type="entry name" value="EFh"/>
    <property type="match status" value="1"/>
</dbReference>
<dbReference type="GO" id="GO:0005509">
    <property type="term" value="F:calcium ion binding"/>
    <property type="evidence" value="ECO:0007669"/>
    <property type="project" value="InterPro"/>
</dbReference>
<evidence type="ECO:0000313" key="6">
    <source>
        <dbReference type="EMBL" id="CCO16345.1"/>
    </source>
</evidence>
<feature type="transmembrane region" description="Helical" evidence="3">
    <location>
        <begin position="130"/>
        <end position="152"/>
    </location>
</feature>
<accession>K8EV56</accession>
<feature type="transmembrane region" description="Helical" evidence="3">
    <location>
        <begin position="12"/>
        <end position="32"/>
    </location>
</feature>
<dbReference type="InterPro" id="IPR017932">
    <property type="entry name" value="GATase_2_dom"/>
</dbReference>
<dbReference type="RefSeq" id="XP_007513820.1">
    <property type="nucleotide sequence ID" value="XM_007513758.1"/>
</dbReference>
<evidence type="ECO:0000313" key="7">
    <source>
        <dbReference type="Proteomes" id="UP000198341"/>
    </source>
</evidence>
<dbReference type="SUPFAM" id="SSF47473">
    <property type="entry name" value="EF-hand"/>
    <property type="match status" value="1"/>
</dbReference>
<dbReference type="PROSITE" id="PS00018">
    <property type="entry name" value="EF_HAND_1"/>
    <property type="match status" value="2"/>
</dbReference>
<dbReference type="Proteomes" id="UP000198341">
    <property type="component" value="Chromosome 4"/>
</dbReference>
<feature type="domain" description="EF-hand" evidence="4">
    <location>
        <begin position="1266"/>
        <end position="1301"/>
    </location>
</feature>
<gene>
    <name evidence="6" type="ORF">Bathy04g03040</name>
</gene>
<feature type="region of interest" description="Disordered" evidence="2">
    <location>
        <begin position="631"/>
        <end position="654"/>
    </location>
</feature>